<dbReference type="OrthoDB" id="10249667at2759"/>
<organism evidence="2 3">
    <name type="scientific">Coemansia erecta</name>
    <dbReference type="NCBI Taxonomy" id="147472"/>
    <lineage>
        <taxon>Eukaryota</taxon>
        <taxon>Fungi</taxon>
        <taxon>Fungi incertae sedis</taxon>
        <taxon>Zoopagomycota</taxon>
        <taxon>Kickxellomycotina</taxon>
        <taxon>Kickxellomycetes</taxon>
        <taxon>Kickxellales</taxon>
        <taxon>Kickxellaceae</taxon>
        <taxon>Coemansia</taxon>
    </lineage>
</organism>
<dbReference type="InterPro" id="IPR002478">
    <property type="entry name" value="PUA"/>
</dbReference>
<feature type="non-terminal residue" evidence="2">
    <location>
        <position position="1"/>
    </location>
</feature>
<evidence type="ECO:0000259" key="1">
    <source>
        <dbReference type="SMART" id="SM00359"/>
    </source>
</evidence>
<dbReference type="NCBIfam" id="TIGR00451">
    <property type="entry name" value="unchar_dom_2"/>
    <property type="match status" value="1"/>
</dbReference>
<dbReference type="InterPro" id="IPR004521">
    <property type="entry name" value="Uncharacterised_CHP00451"/>
</dbReference>
<proteinExistence type="predicted"/>
<dbReference type="InterPro" id="IPR015947">
    <property type="entry name" value="PUA-like_sf"/>
</dbReference>
<name>A0A9W7XX27_9FUNG</name>
<dbReference type="PANTHER" id="PTHR22798">
    <property type="entry name" value="MCT-1 PROTEIN"/>
    <property type="match status" value="1"/>
</dbReference>
<dbReference type="CDD" id="cd21155">
    <property type="entry name" value="PUA_MCTS-1-like"/>
    <property type="match status" value="1"/>
</dbReference>
<feature type="domain" description="PUA" evidence="1">
    <location>
        <begin position="26"/>
        <end position="106"/>
    </location>
</feature>
<evidence type="ECO:0000313" key="2">
    <source>
        <dbReference type="EMBL" id="KAJ1719972.1"/>
    </source>
</evidence>
<dbReference type="EMBL" id="JANBOJ010000312">
    <property type="protein sequence ID" value="KAJ1719972.1"/>
    <property type="molecule type" value="Genomic_DNA"/>
</dbReference>
<dbReference type="Proteomes" id="UP001149813">
    <property type="component" value="Unassembled WGS sequence"/>
</dbReference>
<dbReference type="AlphaFoldDB" id="A0A9W7XX27"/>
<sequence length="114" mass="12631">ILFFQHFNDAMVPTLLLLHKYPDILPRVQVDRGAIKFVLSGANIMCPGLTSKGAWLPEENIEEGKVVAVMAEGKQHALAIGVMKMSSDDIKSINKNTGVDLIQYLGDPLWKTHM</sequence>
<protein>
    <submittedName>
        <fullName evidence="2">Translation machinery-associated protein 20</fullName>
    </submittedName>
</protein>
<keyword evidence="3" id="KW-1185">Reference proteome</keyword>
<dbReference type="Pfam" id="PF01472">
    <property type="entry name" value="PUA"/>
    <property type="match status" value="1"/>
</dbReference>
<evidence type="ECO:0000313" key="3">
    <source>
        <dbReference type="Proteomes" id="UP001149813"/>
    </source>
</evidence>
<dbReference type="GO" id="GO:0003723">
    <property type="term" value="F:RNA binding"/>
    <property type="evidence" value="ECO:0007669"/>
    <property type="project" value="InterPro"/>
</dbReference>
<dbReference type="SUPFAM" id="SSF88697">
    <property type="entry name" value="PUA domain-like"/>
    <property type="match status" value="1"/>
</dbReference>
<dbReference type="SMART" id="SM00359">
    <property type="entry name" value="PUA"/>
    <property type="match status" value="1"/>
</dbReference>
<dbReference type="Gene3D" id="3.10.400.20">
    <property type="match status" value="1"/>
</dbReference>
<gene>
    <name evidence="2" type="primary">TMA20_2</name>
    <name evidence="2" type="ORF">LPJ53_005338</name>
</gene>
<comment type="caution">
    <text evidence="2">The sequence shown here is derived from an EMBL/GenBank/DDBJ whole genome shotgun (WGS) entry which is preliminary data.</text>
</comment>
<dbReference type="PANTHER" id="PTHR22798:SF0">
    <property type="entry name" value="MALIGNANT T-CELL-AMPLIFIED SEQUENCE 1"/>
    <property type="match status" value="1"/>
</dbReference>
<dbReference type="GO" id="GO:0001731">
    <property type="term" value="P:formation of translation preinitiation complex"/>
    <property type="evidence" value="ECO:0007669"/>
    <property type="project" value="TreeGrafter"/>
</dbReference>
<accession>A0A9W7XX27</accession>
<dbReference type="InterPro" id="IPR016437">
    <property type="entry name" value="MCT-1/Tma20"/>
</dbReference>
<dbReference type="PROSITE" id="PS50890">
    <property type="entry name" value="PUA"/>
    <property type="match status" value="1"/>
</dbReference>
<reference evidence="2" key="1">
    <citation type="submission" date="2022-07" db="EMBL/GenBank/DDBJ databases">
        <title>Phylogenomic reconstructions and comparative analyses of Kickxellomycotina fungi.</title>
        <authorList>
            <person name="Reynolds N.K."/>
            <person name="Stajich J.E."/>
            <person name="Barry K."/>
            <person name="Grigoriev I.V."/>
            <person name="Crous P."/>
            <person name="Smith M.E."/>
        </authorList>
    </citation>
    <scope>NUCLEOTIDE SEQUENCE</scope>
    <source>
        <strain evidence="2">NBRC 32514</strain>
    </source>
</reference>